<sequence length="45" mass="5252">MRKSRNHRSPSKDVSFGHFVEHPFRLVHSANARIKINESSLNKHV</sequence>
<dbReference type="AlphaFoldDB" id="A0A2P2NI90"/>
<evidence type="ECO:0000313" key="1">
    <source>
        <dbReference type="EMBL" id="MBX42179.1"/>
    </source>
</evidence>
<proteinExistence type="predicted"/>
<accession>A0A2P2NI90</accession>
<reference evidence="1" key="1">
    <citation type="submission" date="2018-02" db="EMBL/GenBank/DDBJ databases">
        <title>Rhizophora mucronata_Transcriptome.</title>
        <authorList>
            <person name="Meera S.P."/>
            <person name="Sreeshan A."/>
            <person name="Augustine A."/>
        </authorList>
    </citation>
    <scope>NUCLEOTIDE SEQUENCE</scope>
    <source>
        <tissue evidence="1">Leaf</tissue>
    </source>
</reference>
<name>A0A2P2NI90_RHIMU</name>
<dbReference type="EMBL" id="GGEC01061695">
    <property type="protein sequence ID" value="MBX42179.1"/>
    <property type="molecule type" value="Transcribed_RNA"/>
</dbReference>
<protein>
    <submittedName>
        <fullName evidence="1">Pentatricopeptide repeat-containing family protein</fullName>
    </submittedName>
</protein>
<organism evidence="1">
    <name type="scientific">Rhizophora mucronata</name>
    <name type="common">Asiatic mangrove</name>
    <dbReference type="NCBI Taxonomy" id="61149"/>
    <lineage>
        <taxon>Eukaryota</taxon>
        <taxon>Viridiplantae</taxon>
        <taxon>Streptophyta</taxon>
        <taxon>Embryophyta</taxon>
        <taxon>Tracheophyta</taxon>
        <taxon>Spermatophyta</taxon>
        <taxon>Magnoliopsida</taxon>
        <taxon>eudicotyledons</taxon>
        <taxon>Gunneridae</taxon>
        <taxon>Pentapetalae</taxon>
        <taxon>rosids</taxon>
        <taxon>fabids</taxon>
        <taxon>Malpighiales</taxon>
        <taxon>Rhizophoraceae</taxon>
        <taxon>Rhizophora</taxon>
    </lineage>
</organism>